<evidence type="ECO:0000313" key="2">
    <source>
        <dbReference type="EMBL" id="HIU55245.1"/>
    </source>
</evidence>
<name>A0A9D1M803_9BACT</name>
<protein>
    <submittedName>
        <fullName evidence="2">UPF0164 family protein</fullName>
    </submittedName>
</protein>
<organism evidence="2 3">
    <name type="scientific">Candidatus Gallibacteroides avistercoris</name>
    <dbReference type="NCBI Taxonomy" id="2840833"/>
    <lineage>
        <taxon>Bacteria</taxon>
        <taxon>Pseudomonadati</taxon>
        <taxon>Bacteroidota</taxon>
        <taxon>Bacteroidia</taxon>
        <taxon>Bacteroidales</taxon>
        <taxon>Bacteroidaceae</taxon>
        <taxon>Bacteroidaceae incertae sedis</taxon>
        <taxon>Candidatus Gallibacteroides</taxon>
    </lineage>
</organism>
<dbReference type="Pfam" id="PF03687">
    <property type="entry name" value="UPF0164"/>
    <property type="match status" value="1"/>
</dbReference>
<accession>A0A9D1M803</accession>
<comment type="similarity">
    <text evidence="1">Belongs to the UPF0164 family.</text>
</comment>
<dbReference type="InterPro" id="IPR005362">
    <property type="entry name" value="UPF0164"/>
</dbReference>
<gene>
    <name evidence="2" type="ORF">IAB03_05495</name>
</gene>
<reference evidence="2" key="2">
    <citation type="journal article" date="2021" name="PeerJ">
        <title>Extensive microbial diversity within the chicken gut microbiome revealed by metagenomics and culture.</title>
        <authorList>
            <person name="Gilroy R."/>
            <person name="Ravi A."/>
            <person name="Getino M."/>
            <person name="Pursley I."/>
            <person name="Horton D.L."/>
            <person name="Alikhan N.F."/>
            <person name="Baker D."/>
            <person name="Gharbi K."/>
            <person name="Hall N."/>
            <person name="Watson M."/>
            <person name="Adriaenssens E.M."/>
            <person name="Foster-Nyarko E."/>
            <person name="Jarju S."/>
            <person name="Secka A."/>
            <person name="Antonio M."/>
            <person name="Oren A."/>
            <person name="Chaudhuri R.R."/>
            <person name="La Ragione R."/>
            <person name="Hildebrand F."/>
            <person name="Pallen M.J."/>
        </authorList>
    </citation>
    <scope>NUCLEOTIDE SEQUENCE</scope>
    <source>
        <strain evidence="2">CHK158-818</strain>
    </source>
</reference>
<reference evidence="2" key="1">
    <citation type="submission" date="2020-10" db="EMBL/GenBank/DDBJ databases">
        <authorList>
            <person name="Gilroy R."/>
        </authorList>
    </citation>
    <scope>NUCLEOTIDE SEQUENCE</scope>
    <source>
        <strain evidence="2">CHK158-818</strain>
    </source>
</reference>
<proteinExistence type="inferred from homology"/>
<sequence>MKHILFSIGIAFCTIPLFAQGELDALKYSQHDLRGTARYMSMGGAFGALGGDISTFSQNPAGIGVFRNSEVAATINLSNTKTQTSTSSFGILKDNKFRFTFDNIGYVATFRTNKNDYLNNINIGFAYNRLKSFNRKYKAGYNDIRSSISDYIAVKTDGIPVSDLAITDNYNPYNTQPWLSVLGYESYLIGPAGGDNLYGGVLDYANGGMGNADLFVTEKGRIDEYSFNLGGNILDIAYFGLGIGVMDLHYELNTSYKEYIDWTHVPNGNRGDFDLRTALSTSGTGFNFK</sequence>
<evidence type="ECO:0000313" key="3">
    <source>
        <dbReference type="Proteomes" id="UP000824112"/>
    </source>
</evidence>
<dbReference type="AlphaFoldDB" id="A0A9D1M803"/>
<feature type="non-terminal residue" evidence="2">
    <location>
        <position position="289"/>
    </location>
</feature>
<dbReference type="Proteomes" id="UP000824112">
    <property type="component" value="Unassembled WGS sequence"/>
</dbReference>
<dbReference type="Gene3D" id="2.40.160.60">
    <property type="entry name" value="Outer membrane protein transport protein (OMPP1/FadL/TodX)"/>
    <property type="match status" value="1"/>
</dbReference>
<evidence type="ECO:0000256" key="1">
    <source>
        <dbReference type="ARBA" id="ARBA00005846"/>
    </source>
</evidence>
<dbReference type="EMBL" id="DVNA01000125">
    <property type="protein sequence ID" value="HIU55245.1"/>
    <property type="molecule type" value="Genomic_DNA"/>
</dbReference>
<comment type="caution">
    <text evidence="2">The sequence shown here is derived from an EMBL/GenBank/DDBJ whole genome shotgun (WGS) entry which is preliminary data.</text>
</comment>